<accession>A0ABU0PJG6</accession>
<proteinExistence type="predicted"/>
<dbReference type="Pfam" id="PF00805">
    <property type="entry name" value="Pentapeptide"/>
    <property type="match status" value="1"/>
</dbReference>
<comment type="caution">
    <text evidence="2">The sequence shown here is derived from an EMBL/GenBank/DDBJ whole genome shotgun (WGS) entry which is preliminary data.</text>
</comment>
<feature type="compositionally biased region" description="Basic and acidic residues" evidence="1">
    <location>
        <begin position="37"/>
        <end position="48"/>
    </location>
</feature>
<organism evidence="2 3">
    <name type="scientific">Pseudarthrobacter siccitolerans</name>
    <dbReference type="NCBI Taxonomy" id="861266"/>
    <lineage>
        <taxon>Bacteria</taxon>
        <taxon>Bacillati</taxon>
        <taxon>Actinomycetota</taxon>
        <taxon>Actinomycetes</taxon>
        <taxon>Micrococcales</taxon>
        <taxon>Micrococcaceae</taxon>
        <taxon>Pseudarthrobacter</taxon>
    </lineage>
</organism>
<reference evidence="2 3" key="1">
    <citation type="submission" date="2023-07" db="EMBL/GenBank/DDBJ databases">
        <title>Comparative genomics of wheat-associated soil bacteria to identify genetic determinants of phenazine resistance.</title>
        <authorList>
            <person name="Mouncey N."/>
        </authorList>
    </citation>
    <scope>NUCLEOTIDE SEQUENCE [LARGE SCALE GENOMIC DNA]</scope>
    <source>
        <strain evidence="2 3">W1I3</strain>
    </source>
</reference>
<sequence length="230" mass="24604">MAASTGRSGAAKAAASKVAAPRVTPVVLEDLAEDPEQGFRRGERHDGGRYSRVEADGLELAGTDFAECEFQGISFNDTQLRGSSFRDCILGELYSPVFRAARTTWRDVELRNPRLGSAELYESGWQSVRIDGGKLDFLNLRGAKLTDVLITDCIINELDLGSAAGTRVALKNCTVGSLDLSGARLKDFDLRGTEFRSISGLGSLAGVVIDEFQLGLLAPLLAAHLGVTVL</sequence>
<dbReference type="PANTHER" id="PTHR14136:SF17">
    <property type="entry name" value="BTB_POZ DOMAIN-CONTAINING PROTEIN KCTD9"/>
    <property type="match status" value="1"/>
</dbReference>
<dbReference type="Proteomes" id="UP001236806">
    <property type="component" value="Unassembled WGS sequence"/>
</dbReference>
<dbReference type="Gene3D" id="2.160.20.80">
    <property type="entry name" value="E3 ubiquitin-protein ligase SopA"/>
    <property type="match status" value="1"/>
</dbReference>
<name>A0ABU0PJG6_9MICC</name>
<evidence type="ECO:0000313" key="2">
    <source>
        <dbReference type="EMBL" id="MDQ0674114.1"/>
    </source>
</evidence>
<dbReference type="SUPFAM" id="SSF141571">
    <property type="entry name" value="Pentapeptide repeat-like"/>
    <property type="match status" value="1"/>
</dbReference>
<feature type="region of interest" description="Disordered" evidence="1">
    <location>
        <begin position="1"/>
        <end position="20"/>
    </location>
</feature>
<gene>
    <name evidence="2" type="ORF">QFZ36_001675</name>
</gene>
<evidence type="ECO:0000256" key="1">
    <source>
        <dbReference type="SAM" id="MobiDB-lite"/>
    </source>
</evidence>
<dbReference type="InterPro" id="IPR051082">
    <property type="entry name" value="Pentapeptide-BTB/POZ_domain"/>
</dbReference>
<dbReference type="PANTHER" id="PTHR14136">
    <property type="entry name" value="BTB_POZ DOMAIN-CONTAINING PROTEIN KCTD9"/>
    <property type="match status" value="1"/>
</dbReference>
<dbReference type="InterPro" id="IPR001646">
    <property type="entry name" value="5peptide_repeat"/>
</dbReference>
<feature type="region of interest" description="Disordered" evidence="1">
    <location>
        <begin position="28"/>
        <end position="48"/>
    </location>
</feature>
<evidence type="ECO:0000313" key="3">
    <source>
        <dbReference type="Proteomes" id="UP001236806"/>
    </source>
</evidence>
<dbReference type="RefSeq" id="WP_306635480.1">
    <property type="nucleotide sequence ID" value="NZ_JAUSXB010000001.1"/>
</dbReference>
<protein>
    <submittedName>
        <fullName evidence="2">Uncharacterized protein YjbI with pentapeptide repeats</fullName>
    </submittedName>
</protein>
<keyword evidence="3" id="KW-1185">Reference proteome</keyword>
<dbReference type="EMBL" id="JAUSXB010000001">
    <property type="protein sequence ID" value="MDQ0674114.1"/>
    <property type="molecule type" value="Genomic_DNA"/>
</dbReference>